<dbReference type="PANTHER" id="PTHR43685">
    <property type="entry name" value="GLYCOSYLTRANSFERASE"/>
    <property type="match status" value="1"/>
</dbReference>
<dbReference type="InterPro" id="IPR050834">
    <property type="entry name" value="Glycosyltransf_2"/>
</dbReference>
<feature type="domain" description="Galactosyltransferase C-terminal" evidence="3">
    <location>
        <begin position="168"/>
        <end position="234"/>
    </location>
</feature>
<dbReference type="InterPro" id="IPR029044">
    <property type="entry name" value="Nucleotide-diphossugar_trans"/>
</dbReference>
<evidence type="ECO:0000259" key="2">
    <source>
        <dbReference type="Pfam" id="PF00535"/>
    </source>
</evidence>
<dbReference type="SUPFAM" id="SSF53448">
    <property type="entry name" value="Nucleotide-diphospho-sugar transferases"/>
    <property type="match status" value="1"/>
</dbReference>
<dbReference type="InterPro" id="IPR027791">
    <property type="entry name" value="Galactosyl_T_C"/>
</dbReference>
<evidence type="ECO:0000313" key="4">
    <source>
        <dbReference type="EMBL" id="MBB4035895.1"/>
    </source>
</evidence>
<dbReference type="GO" id="GO:0016740">
    <property type="term" value="F:transferase activity"/>
    <property type="evidence" value="ECO:0007669"/>
    <property type="project" value="UniProtKB-KW"/>
</dbReference>
<protein>
    <submittedName>
        <fullName evidence="4">Glycosyltransferase involved in cell wall biosynthesis</fullName>
    </submittedName>
</protein>
<evidence type="ECO:0000259" key="3">
    <source>
        <dbReference type="Pfam" id="PF02709"/>
    </source>
</evidence>
<dbReference type="Pfam" id="PF00535">
    <property type="entry name" value="Glycos_transf_2"/>
    <property type="match status" value="1"/>
</dbReference>
<reference evidence="4 5" key="1">
    <citation type="submission" date="2020-08" db="EMBL/GenBank/DDBJ databases">
        <title>Genomic Encyclopedia of Type Strains, Phase IV (KMG-IV): sequencing the most valuable type-strain genomes for metagenomic binning, comparative biology and taxonomic classification.</title>
        <authorList>
            <person name="Goeker M."/>
        </authorList>
    </citation>
    <scope>NUCLEOTIDE SEQUENCE [LARGE SCALE GENOMIC DNA]</scope>
    <source>
        <strain evidence="4 5">DSM 104969</strain>
    </source>
</reference>
<organism evidence="4 5">
    <name type="scientific">Dysgonomonas hofstadii</name>
    <dbReference type="NCBI Taxonomy" id="637886"/>
    <lineage>
        <taxon>Bacteria</taxon>
        <taxon>Pseudomonadati</taxon>
        <taxon>Bacteroidota</taxon>
        <taxon>Bacteroidia</taxon>
        <taxon>Bacteroidales</taxon>
        <taxon>Dysgonomonadaceae</taxon>
        <taxon>Dysgonomonas</taxon>
    </lineage>
</organism>
<dbReference type="PANTHER" id="PTHR43685:SF3">
    <property type="entry name" value="SLR2126 PROTEIN"/>
    <property type="match status" value="1"/>
</dbReference>
<feature type="domain" description="Glycosyltransferase 2-like" evidence="2">
    <location>
        <begin position="9"/>
        <end position="138"/>
    </location>
</feature>
<sequence>MNPDRPKISLLISTYNWPEALELVLLSVSRQTVMPDEVIIADDGSKQPTTDLINSMRPKISCPVVHIWHEDTGFKLAQIRNKAIVKAKGNYIIQIDGDVILERHFIRDHIRLMKKGCFVSGSRINMREELSKNIFSKKQIHIPLYTKGLKNKLNGFRCCLLSKHYRFRYKKNRPYYVKGCNMAFWKKDLIAVNGYNEGMTGWGREDSEIAARLIFSGIRRQFLKCGGVQYHLYHPFSSRERENINISIFENTIATKKTFTEDGLDKYLNKD</sequence>
<dbReference type="EMBL" id="JACIEP010000005">
    <property type="protein sequence ID" value="MBB4035895.1"/>
    <property type="molecule type" value="Genomic_DNA"/>
</dbReference>
<dbReference type="RefSeq" id="WP_183306806.1">
    <property type="nucleotide sequence ID" value="NZ_JACIEP010000005.1"/>
</dbReference>
<evidence type="ECO:0000313" key="5">
    <source>
        <dbReference type="Proteomes" id="UP000555103"/>
    </source>
</evidence>
<dbReference type="Proteomes" id="UP000555103">
    <property type="component" value="Unassembled WGS sequence"/>
</dbReference>
<dbReference type="Pfam" id="PF02709">
    <property type="entry name" value="Glyco_transf_7C"/>
    <property type="match status" value="1"/>
</dbReference>
<comment type="caution">
    <text evidence="4">The sequence shown here is derived from an EMBL/GenBank/DDBJ whole genome shotgun (WGS) entry which is preliminary data.</text>
</comment>
<dbReference type="CDD" id="cd06420">
    <property type="entry name" value="GT2_Chondriotin_Pol_N"/>
    <property type="match status" value="1"/>
</dbReference>
<dbReference type="Gene3D" id="3.90.550.10">
    <property type="entry name" value="Spore Coat Polysaccharide Biosynthesis Protein SpsA, Chain A"/>
    <property type="match status" value="1"/>
</dbReference>
<name>A0A840CSM1_9BACT</name>
<keyword evidence="1 4" id="KW-0808">Transferase</keyword>
<gene>
    <name evidence="4" type="ORF">GGR21_001790</name>
</gene>
<keyword evidence="5" id="KW-1185">Reference proteome</keyword>
<dbReference type="AlphaFoldDB" id="A0A840CSM1"/>
<proteinExistence type="predicted"/>
<accession>A0A840CSM1</accession>
<evidence type="ECO:0000256" key="1">
    <source>
        <dbReference type="ARBA" id="ARBA00022679"/>
    </source>
</evidence>
<dbReference type="InterPro" id="IPR001173">
    <property type="entry name" value="Glyco_trans_2-like"/>
</dbReference>